<dbReference type="EMBL" id="JAINUG010000346">
    <property type="protein sequence ID" value="KAJ8377613.1"/>
    <property type="molecule type" value="Genomic_DNA"/>
</dbReference>
<feature type="region of interest" description="Disordered" evidence="1">
    <location>
        <begin position="1"/>
        <end position="195"/>
    </location>
</feature>
<dbReference type="PANTHER" id="PTHR46944:SF1">
    <property type="entry name" value="RHO GUANINE NUCLEOTIDE EXCHANGE FACTOR 33"/>
    <property type="match status" value="1"/>
</dbReference>
<gene>
    <name evidence="2" type="ORF">AAFF_G00255710</name>
</gene>
<comment type="caution">
    <text evidence="2">The sequence shown here is derived from an EMBL/GenBank/DDBJ whole genome shotgun (WGS) entry which is preliminary data.</text>
</comment>
<evidence type="ECO:0000313" key="2">
    <source>
        <dbReference type="EMBL" id="KAJ8377613.1"/>
    </source>
</evidence>
<dbReference type="InterPro" id="IPR042849">
    <property type="entry name" value="ARHGEF33"/>
</dbReference>
<proteinExistence type="predicted"/>
<evidence type="ECO:0000256" key="1">
    <source>
        <dbReference type="SAM" id="MobiDB-lite"/>
    </source>
</evidence>
<organism evidence="2 3">
    <name type="scientific">Aldrovandia affinis</name>
    <dbReference type="NCBI Taxonomy" id="143900"/>
    <lineage>
        <taxon>Eukaryota</taxon>
        <taxon>Metazoa</taxon>
        <taxon>Chordata</taxon>
        <taxon>Craniata</taxon>
        <taxon>Vertebrata</taxon>
        <taxon>Euteleostomi</taxon>
        <taxon>Actinopterygii</taxon>
        <taxon>Neopterygii</taxon>
        <taxon>Teleostei</taxon>
        <taxon>Notacanthiformes</taxon>
        <taxon>Halosauridae</taxon>
        <taxon>Aldrovandia</taxon>
    </lineage>
</organism>
<feature type="compositionally biased region" description="Basic and acidic residues" evidence="1">
    <location>
        <begin position="158"/>
        <end position="178"/>
    </location>
</feature>
<feature type="compositionally biased region" description="Basic and acidic residues" evidence="1">
    <location>
        <begin position="135"/>
        <end position="144"/>
    </location>
</feature>
<protein>
    <submittedName>
        <fullName evidence="2">Uncharacterized protein</fullName>
    </submittedName>
</protein>
<dbReference type="Proteomes" id="UP001221898">
    <property type="component" value="Unassembled WGS sequence"/>
</dbReference>
<dbReference type="AlphaFoldDB" id="A0AAD7RCW4"/>
<sequence>MMLSRQRPLQSARRKSKSLNGLQMDSPAGGDIAGPVDSPATAKIHHRGAPHARLERQSSRGLTGRKAQGGVSTPPNLEVEGEEPPRDHHQAAPSPIMHSSQASIAMLQLASSEPWVEEARWRRGSGENAPSFFAERSRKQDQKGGFRSSFRKLFKKKSGGEVKDRANEPQADTHHEPAKAPPTAQLGQMDRGTAV</sequence>
<name>A0AAD7RCW4_9TELE</name>
<accession>A0AAD7RCW4</accession>
<keyword evidence="3" id="KW-1185">Reference proteome</keyword>
<evidence type="ECO:0000313" key="3">
    <source>
        <dbReference type="Proteomes" id="UP001221898"/>
    </source>
</evidence>
<dbReference type="PANTHER" id="PTHR46944">
    <property type="entry name" value="RHO GUANINE NUCLEOTIDE EXCHANGE FACTOR 33"/>
    <property type="match status" value="1"/>
</dbReference>
<reference evidence="2" key="1">
    <citation type="journal article" date="2023" name="Science">
        <title>Genome structures resolve the early diversification of teleost fishes.</title>
        <authorList>
            <person name="Parey E."/>
            <person name="Louis A."/>
            <person name="Montfort J."/>
            <person name="Bouchez O."/>
            <person name="Roques C."/>
            <person name="Iampietro C."/>
            <person name="Lluch J."/>
            <person name="Castinel A."/>
            <person name="Donnadieu C."/>
            <person name="Desvignes T."/>
            <person name="Floi Bucao C."/>
            <person name="Jouanno E."/>
            <person name="Wen M."/>
            <person name="Mejri S."/>
            <person name="Dirks R."/>
            <person name="Jansen H."/>
            <person name="Henkel C."/>
            <person name="Chen W.J."/>
            <person name="Zahm M."/>
            <person name="Cabau C."/>
            <person name="Klopp C."/>
            <person name="Thompson A.W."/>
            <person name="Robinson-Rechavi M."/>
            <person name="Braasch I."/>
            <person name="Lecointre G."/>
            <person name="Bobe J."/>
            <person name="Postlethwait J.H."/>
            <person name="Berthelot C."/>
            <person name="Roest Crollius H."/>
            <person name="Guiguen Y."/>
        </authorList>
    </citation>
    <scope>NUCLEOTIDE SEQUENCE</scope>
    <source>
        <strain evidence="2">NC1722</strain>
    </source>
</reference>